<dbReference type="SMART" id="SM00195">
    <property type="entry name" value="DSPc"/>
    <property type="match status" value="1"/>
</dbReference>
<evidence type="ECO:0000256" key="4">
    <source>
        <dbReference type="ARBA" id="ARBA00022912"/>
    </source>
</evidence>
<dbReference type="PANTHER" id="PTHR10159:SF519">
    <property type="entry name" value="DUAL SPECIFICITY PROTEIN PHOSPHATASE MPK3"/>
    <property type="match status" value="1"/>
</dbReference>
<evidence type="ECO:0000256" key="2">
    <source>
        <dbReference type="ARBA" id="ARBA00013064"/>
    </source>
</evidence>
<dbReference type="PANTHER" id="PTHR10159">
    <property type="entry name" value="DUAL SPECIFICITY PROTEIN PHOSPHATASE"/>
    <property type="match status" value="1"/>
</dbReference>
<dbReference type="GO" id="GO:0004725">
    <property type="term" value="F:protein tyrosine phosphatase activity"/>
    <property type="evidence" value="ECO:0007669"/>
    <property type="project" value="UniProtKB-EC"/>
</dbReference>
<keyword evidence="3" id="KW-0378">Hydrolase</keyword>
<comment type="similarity">
    <text evidence="1">Belongs to the protein-tyrosine phosphatase family. Non-receptor class dual specificity subfamily.</text>
</comment>
<proteinExistence type="inferred from homology"/>
<dbReference type="GO" id="GO:0043409">
    <property type="term" value="P:negative regulation of MAPK cascade"/>
    <property type="evidence" value="ECO:0007669"/>
    <property type="project" value="TreeGrafter"/>
</dbReference>
<dbReference type="Pfam" id="PF00782">
    <property type="entry name" value="DSPc"/>
    <property type="match status" value="1"/>
</dbReference>
<reference evidence="7" key="1">
    <citation type="submission" date="2023-07" db="EMBL/GenBank/DDBJ databases">
        <authorList>
            <consortium name="AG Swart"/>
            <person name="Singh M."/>
            <person name="Singh A."/>
            <person name="Seah K."/>
            <person name="Emmerich C."/>
        </authorList>
    </citation>
    <scope>NUCLEOTIDE SEQUENCE</scope>
    <source>
        <strain evidence="7">DP1</strain>
    </source>
</reference>
<evidence type="ECO:0000256" key="3">
    <source>
        <dbReference type="ARBA" id="ARBA00022801"/>
    </source>
</evidence>
<accession>A0AAD1ULJ6</accession>
<dbReference type="CDD" id="cd14498">
    <property type="entry name" value="DSP"/>
    <property type="match status" value="1"/>
</dbReference>
<evidence type="ECO:0000313" key="8">
    <source>
        <dbReference type="Proteomes" id="UP001295684"/>
    </source>
</evidence>
<keyword evidence="4" id="KW-0904">Protein phosphatase</keyword>
<dbReference type="InterPro" id="IPR000340">
    <property type="entry name" value="Dual-sp_phosphatase_cat-dom"/>
</dbReference>
<organism evidence="7 8">
    <name type="scientific">Euplotes crassus</name>
    <dbReference type="NCBI Taxonomy" id="5936"/>
    <lineage>
        <taxon>Eukaryota</taxon>
        <taxon>Sar</taxon>
        <taxon>Alveolata</taxon>
        <taxon>Ciliophora</taxon>
        <taxon>Intramacronucleata</taxon>
        <taxon>Spirotrichea</taxon>
        <taxon>Hypotrichia</taxon>
        <taxon>Euplotida</taxon>
        <taxon>Euplotidae</taxon>
        <taxon>Moneuplotes</taxon>
    </lineage>
</organism>
<dbReference type="SUPFAM" id="SSF52799">
    <property type="entry name" value="(Phosphotyrosine protein) phosphatases II"/>
    <property type="match status" value="1"/>
</dbReference>
<evidence type="ECO:0000313" key="7">
    <source>
        <dbReference type="EMBL" id="CAI2369513.1"/>
    </source>
</evidence>
<dbReference type="EC" id="3.1.3.48" evidence="2"/>
<evidence type="ECO:0000256" key="1">
    <source>
        <dbReference type="ARBA" id="ARBA00008601"/>
    </source>
</evidence>
<dbReference type="InterPro" id="IPR029021">
    <property type="entry name" value="Prot-tyrosine_phosphatase-like"/>
</dbReference>
<sequence>MQDFNDFQEIVPNLYLGNQISATKILTIRKKKIQLIIYANGGSGVKGLKRSKNYTNMFSSVDTKSLEIEDHPDFCIKEFFDPTIELISSYLSQSKPVLIVCTAGVSRSATIVTAFIMKTTGKTFEEALQFVKEKRRFINPNAGFVKQLQEYEKELLKQRCELCALEKTTIWYTKYDTMNFKFLLCDQCDEPICVAKNHDLKLSDSQVSNEFEKAIKNFAKDFYLSEDWNLDTKQRTIKDHFHCHIRKPRVLKPPKNSTKDVKVLNGSKKSVDQQRVHKSSLALKNYKIYSEYGDKTKSNINLELSLVKPKSLIYTAKINDTKSPSTMRVVFEFELNKNNKPVNFLNLKGDATEMTDLKNLISKI</sequence>
<name>A0AAD1ULJ6_EUPCR</name>
<dbReference type="PROSITE" id="PS50054">
    <property type="entry name" value="TYR_PHOSPHATASE_DUAL"/>
    <property type="match status" value="1"/>
</dbReference>
<protein>
    <recommendedName>
        <fullName evidence="2">protein-tyrosine-phosphatase</fullName>
        <ecNumber evidence="2">3.1.3.48</ecNumber>
    </recommendedName>
</protein>
<dbReference type="InterPro" id="IPR020422">
    <property type="entry name" value="TYR_PHOSPHATASE_DUAL_dom"/>
</dbReference>
<evidence type="ECO:0000259" key="6">
    <source>
        <dbReference type="PROSITE" id="PS50056"/>
    </source>
</evidence>
<dbReference type="AlphaFoldDB" id="A0AAD1ULJ6"/>
<evidence type="ECO:0000259" key="5">
    <source>
        <dbReference type="PROSITE" id="PS50054"/>
    </source>
</evidence>
<dbReference type="EMBL" id="CAMPGE010010665">
    <property type="protein sequence ID" value="CAI2369513.1"/>
    <property type="molecule type" value="Genomic_DNA"/>
</dbReference>
<dbReference type="Proteomes" id="UP001295684">
    <property type="component" value="Unassembled WGS sequence"/>
</dbReference>
<keyword evidence="8" id="KW-1185">Reference proteome</keyword>
<dbReference type="Gene3D" id="3.90.190.10">
    <property type="entry name" value="Protein tyrosine phosphatase superfamily"/>
    <property type="match status" value="1"/>
</dbReference>
<dbReference type="GO" id="GO:0005737">
    <property type="term" value="C:cytoplasm"/>
    <property type="evidence" value="ECO:0007669"/>
    <property type="project" value="TreeGrafter"/>
</dbReference>
<gene>
    <name evidence="7" type="ORF">ECRASSUSDP1_LOCUS10814</name>
</gene>
<comment type="caution">
    <text evidence="7">The sequence shown here is derived from an EMBL/GenBank/DDBJ whole genome shotgun (WGS) entry which is preliminary data.</text>
</comment>
<dbReference type="PROSITE" id="PS50056">
    <property type="entry name" value="TYR_PHOSPHATASE_2"/>
    <property type="match status" value="1"/>
</dbReference>
<feature type="domain" description="Tyrosine specific protein phosphatases" evidence="6">
    <location>
        <begin position="77"/>
        <end position="135"/>
    </location>
</feature>
<dbReference type="InterPro" id="IPR000387">
    <property type="entry name" value="Tyr_Pase_dom"/>
</dbReference>
<feature type="domain" description="Tyrosine-protein phosphatase" evidence="5">
    <location>
        <begin position="6"/>
        <end position="157"/>
    </location>
</feature>